<evidence type="ECO:0000256" key="1">
    <source>
        <dbReference type="SAM" id="MobiDB-lite"/>
    </source>
</evidence>
<organism evidence="2 3">
    <name type="scientific">Sphagnum troendelagicum</name>
    <dbReference type="NCBI Taxonomy" id="128251"/>
    <lineage>
        <taxon>Eukaryota</taxon>
        <taxon>Viridiplantae</taxon>
        <taxon>Streptophyta</taxon>
        <taxon>Embryophyta</taxon>
        <taxon>Bryophyta</taxon>
        <taxon>Sphagnophytina</taxon>
        <taxon>Sphagnopsida</taxon>
        <taxon>Sphagnales</taxon>
        <taxon>Sphagnaceae</taxon>
        <taxon>Sphagnum</taxon>
    </lineage>
</organism>
<dbReference type="PANTHER" id="PTHR37201:SF1">
    <property type="entry name" value="WD REPEAT PROTEIN"/>
    <property type="match status" value="1"/>
</dbReference>
<dbReference type="Proteomes" id="UP001497512">
    <property type="component" value="Chromosome 8"/>
</dbReference>
<dbReference type="PANTHER" id="PTHR37201">
    <property type="entry name" value="WD REPEAT PROTEIN"/>
    <property type="match status" value="1"/>
</dbReference>
<evidence type="ECO:0000313" key="2">
    <source>
        <dbReference type="EMBL" id="CAK9233799.1"/>
    </source>
</evidence>
<sequence length="403" mass="45034">MAAILPVMEAVSPFALRHHSQDPSKARSAIGGSRLKNSGLIYLPLATSLSEQGLLVISHATNGKPTNGTFRGSNSKFPKYKSGGQTGLDPLGQSWDPWKKSGKALESGRLGKDTFYSDHTAELEEFSNREINPSKYGVQGNEGEEPYRILENGQKAYLDELDVLTLLDPPAFIRPMDSRTYNHATFLWKKIGDIPEERRHRLLDLLEPKHISSMWKLSGLRYDFPDLLVEDAAGLLPNKAIEKPLKPIIWSGQVNEVPSILGWLSRFKKVFFVSKDKELYGRAIYAQYAGGPLLEGIGQLFAPLYFQVRPVQIVPATNEKCDLAFCYGDGHFELKDAVPEGYPQPGRQPWPFGNSFFDYIRAVGPGVLVGQSWYGASPTKDMSPHKYLGEFVLIRNFEKTTKL</sequence>
<name>A0ABP0UYT6_9BRYO</name>
<reference evidence="2" key="1">
    <citation type="submission" date="2024-02" db="EMBL/GenBank/DDBJ databases">
        <authorList>
            <consortium name="ELIXIR-Norway"/>
            <consortium name="Elixir Norway"/>
        </authorList>
    </citation>
    <scope>NUCLEOTIDE SEQUENCE</scope>
</reference>
<gene>
    <name evidence="2" type="ORF">CSSPTR1EN2_LOCUS21712</name>
</gene>
<proteinExistence type="predicted"/>
<keyword evidence="3" id="KW-1185">Reference proteome</keyword>
<protein>
    <submittedName>
        <fullName evidence="2">Uncharacterized protein</fullName>
    </submittedName>
</protein>
<dbReference type="EMBL" id="OZ019900">
    <property type="protein sequence ID" value="CAK9233799.1"/>
    <property type="molecule type" value="Genomic_DNA"/>
</dbReference>
<feature type="compositionally biased region" description="Polar residues" evidence="1">
    <location>
        <begin position="64"/>
        <end position="76"/>
    </location>
</feature>
<evidence type="ECO:0000313" key="3">
    <source>
        <dbReference type="Proteomes" id="UP001497512"/>
    </source>
</evidence>
<feature type="region of interest" description="Disordered" evidence="1">
    <location>
        <begin position="64"/>
        <end position="93"/>
    </location>
</feature>
<accession>A0ABP0UYT6</accession>